<sequence length="315" mass="32317">MKSSGDVTVLRVICTRAQSAPVVDLLSDVRGVTHLIRSRDAALSPPGDVIEAVIPRGLIQPLVDDLTELGVDESGEISFRDIDLVVSRTVDAACEDVAAHSGADPLVWDELIEQTDEGSELNPEFLIFLVIACLLAAIGVITHSAVLIVGAMVVSPDFGPLAGLAVAVVGQRRRLAVEAASAITVGFPVGIAATGLAALLARSAGILPGDSLDDLGSVSFVYQVGPYSLIVALLAGMAGMLALTSRKSTALVGVFISITTVPAAGFCALAAVNGDWSRSGEALLQLLINIAGVLVAGIITLWFRRAHVTGGPAVG</sequence>
<reference evidence="2" key="1">
    <citation type="submission" date="2022-11" db="EMBL/GenBank/DDBJ databases">
        <title>Corynebacterium sp. isolated from Penguins.</title>
        <authorList>
            <person name="Sedlar K."/>
            <person name="Svec P."/>
        </authorList>
    </citation>
    <scope>NUCLEOTIDE SEQUENCE</scope>
    <source>
        <strain evidence="2">P5875</strain>
    </source>
</reference>
<dbReference type="Pfam" id="PF04087">
    <property type="entry name" value="DUF389"/>
    <property type="match status" value="1"/>
</dbReference>
<name>A0A9Q4CBP0_9CORY</name>
<dbReference type="RefSeq" id="WP_218407468.1">
    <property type="nucleotide sequence ID" value="NZ_JAPMKX010000002.1"/>
</dbReference>
<evidence type="ECO:0000313" key="3">
    <source>
        <dbReference type="Proteomes" id="UP001070238"/>
    </source>
</evidence>
<keyword evidence="1" id="KW-1133">Transmembrane helix</keyword>
<dbReference type="EMBL" id="JAPMKX010000002">
    <property type="protein sequence ID" value="MCX7537831.1"/>
    <property type="molecule type" value="Genomic_DNA"/>
</dbReference>
<dbReference type="AlphaFoldDB" id="A0A9Q4CBP0"/>
<evidence type="ECO:0000313" key="2">
    <source>
        <dbReference type="EMBL" id="MCX7537831.1"/>
    </source>
</evidence>
<keyword evidence="1" id="KW-0472">Membrane</keyword>
<feature type="transmembrane region" description="Helical" evidence="1">
    <location>
        <begin position="283"/>
        <end position="303"/>
    </location>
</feature>
<dbReference type="Proteomes" id="UP001070238">
    <property type="component" value="Unassembled WGS sequence"/>
</dbReference>
<accession>A0A9Q4CBP0</accession>
<organism evidence="2 3">
    <name type="scientific">Corynebacterium antarcticum</name>
    <dbReference type="NCBI Taxonomy" id="2800405"/>
    <lineage>
        <taxon>Bacteria</taxon>
        <taxon>Bacillati</taxon>
        <taxon>Actinomycetota</taxon>
        <taxon>Actinomycetes</taxon>
        <taxon>Mycobacteriales</taxon>
        <taxon>Corynebacteriaceae</taxon>
        <taxon>Corynebacterium</taxon>
    </lineage>
</organism>
<dbReference type="InterPro" id="IPR005240">
    <property type="entry name" value="DUF389"/>
</dbReference>
<feature type="transmembrane region" description="Helical" evidence="1">
    <location>
        <begin position="125"/>
        <end position="154"/>
    </location>
</feature>
<comment type="caution">
    <text evidence="2">The sequence shown here is derived from an EMBL/GenBank/DDBJ whole genome shotgun (WGS) entry which is preliminary data.</text>
</comment>
<protein>
    <submittedName>
        <fullName evidence="2">DUF389 domain-containing protein</fullName>
    </submittedName>
</protein>
<proteinExistence type="predicted"/>
<feature type="transmembrane region" description="Helical" evidence="1">
    <location>
        <begin position="250"/>
        <end position="271"/>
    </location>
</feature>
<dbReference type="PANTHER" id="PTHR20992">
    <property type="entry name" value="AT15442P-RELATED"/>
    <property type="match status" value="1"/>
</dbReference>
<dbReference type="PANTHER" id="PTHR20992:SF9">
    <property type="entry name" value="AT15442P-RELATED"/>
    <property type="match status" value="1"/>
</dbReference>
<keyword evidence="1" id="KW-0812">Transmembrane</keyword>
<evidence type="ECO:0000256" key="1">
    <source>
        <dbReference type="SAM" id="Phobius"/>
    </source>
</evidence>
<feature type="transmembrane region" description="Helical" evidence="1">
    <location>
        <begin position="175"/>
        <end position="200"/>
    </location>
</feature>
<gene>
    <name evidence="2" type="ORF">OS123_04640</name>
</gene>
<feature type="transmembrane region" description="Helical" evidence="1">
    <location>
        <begin position="220"/>
        <end position="243"/>
    </location>
</feature>